<dbReference type="SUPFAM" id="SSF160574">
    <property type="entry name" value="BT0923-like"/>
    <property type="match status" value="1"/>
</dbReference>
<keyword evidence="7" id="KW-1185">Reference proteome</keyword>
<dbReference type="EMBL" id="JBHULU010000017">
    <property type="protein sequence ID" value="MFD2514800.1"/>
    <property type="molecule type" value="Genomic_DNA"/>
</dbReference>
<evidence type="ECO:0000256" key="2">
    <source>
        <dbReference type="ARBA" id="ARBA00009852"/>
    </source>
</evidence>
<dbReference type="SUPFAM" id="SSF101898">
    <property type="entry name" value="NHL repeat"/>
    <property type="match status" value="1"/>
</dbReference>
<evidence type="ECO:0000256" key="1">
    <source>
        <dbReference type="ARBA" id="ARBA00004236"/>
    </source>
</evidence>
<dbReference type="InterPro" id="IPR021533">
    <property type="entry name" value="PepSY-like"/>
</dbReference>
<proteinExistence type="inferred from homology"/>
<dbReference type="RefSeq" id="WP_377508177.1">
    <property type="nucleotide sequence ID" value="NZ_JBHULU010000017.1"/>
</dbReference>
<feature type="domain" description="Putative beta-lactamase-inhibitor-like PepSY-like" evidence="5">
    <location>
        <begin position="53"/>
        <end position="139"/>
    </location>
</feature>
<gene>
    <name evidence="6" type="ORF">ACFSRY_13070</name>
</gene>
<protein>
    <submittedName>
        <fullName evidence="6">SdiA-regulated domain-containing protein</fullName>
    </submittedName>
</protein>
<organism evidence="6 7">
    <name type="scientific">Pontibacter locisalis</name>
    <dbReference type="NCBI Taxonomy" id="1719035"/>
    <lineage>
        <taxon>Bacteria</taxon>
        <taxon>Pseudomonadati</taxon>
        <taxon>Bacteroidota</taxon>
        <taxon>Cytophagia</taxon>
        <taxon>Cytophagales</taxon>
        <taxon>Hymenobacteraceae</taxon>
        <taxon>Pontibacter</taxon>
    </lineage>
</organism>
<comment type="subcellular location">
    <subcellularLocation>
        <location evidence="1">Cell membrane</location>
    </subcellularLocation>
</comment>
<dbReference type="InterPro" id="IPR011042">
    <property type="entry name" value="6-blade_b-propeller_TolB-like"/>
</dbReference>
<dbReference type="Pfam" id="PF06977">
    <property type="entry name" value="SdiA-regulated"/>
    <property type="match status" value="1"/>
</dbReference>
<evidence type="ECO:0000313" key="6">
    <source>
        <dbReference type="EMBL" id="MFD2514800.1"/>
    </source>
</evidence>
<reference evidence="7" key="1">
    <citation type="journal article" date="2019" name="Int. J. Syst. Evol. Microbiol.">
        <title>The Global Catalogue of Microorganisms (GCM) 10K type strain sequencing project: providing services to taxonomists for standard genome sequencing and annotation.</title>
        <authorList>
            <consortium name="The Broad Institute Genomics Platform"/>
            <consortium name="The Broad Institute Genome Sequencing Center for Infectious Disease"/>
            <person name="Wu L."/>
            <person name="Ma J."/>
        </authorList>
    </citation>
    <scope>NUCLEOTIDE SEQUENCE [LARGE SCALE GENOMIC DNA]</scope>
    <source>
        <strain evidence="7">KCTC 42498</strain>
    </source>
</reference>
<dbReference type="Pfam" id="PF11396">
    <property type="entry name" value="PepSY_like"/>
    <property type="match status" value="1"/>
</dbReference>
<dbReference type="Gene3D" id="2.120.10.30">
    <property type="entry name" value="TolB, C-terminal domain"/>
    <property type="match status" value="1"/>
</dbReference>
<evidence type="ECO:0000313" key="7">
    <source>
        <dbReference type="Proteomes" id="UP001597544"/>
    </source>
</evidence>
<dbReference type="Gene3D" id="3.10.450.360">
    <property type="match status" value="1"/>
</dbReference>
<comment type="similarity">
    <text evidence="2">Belongs to the YjiK family.</text>
</comment>
<keyword evidence="4" id="KW-0472">Membrane</keyword>
<dbReference type="InterPro" id="IPR009722">
    <property type="entry name" value="YjiK/CarP"/>
</dbReference>
<keyword evidence="3" id="KW-1003">Cell membrane</keyword>
<comment type="caution">
    <text evidence="6">The sequence shown here is derived from an EMBL/GenBank/DDBJ whole genome shotgun (WGS) entry which is preliminary data.</text>
</comment>
<evidence type="ECO:0000259" key="5">
    <source>
        <dbReference type="Pfam" id="PF11396"/>
    </source>
</evidence>
<accession>A0ABW5IN00</accession>
<evidence type="ECO:0000256" key="4">
    <source>
        <dbReference type="ARBA" id="ARBA00023136"/>
    </source>
</evidence>
<dbReference type="Proteomes" id="UP001597544">
    <property type="component" value="Unassembled WGS sequence"/>
</dbReference>
<sequence length="419" mass="47142">MMKRFLGLVLLTVLNGCNSIWNRADIPEAVKVRFTELYPTAKKVTWENEPHGFEAEFNVNRRERNIMFNARGELLSSSEEVEAQYLPEEAHNKIRSRYAAYEIEEVNRVVKQQQTYYEVVLEQGTHEFVLILDSDGNLLNQLQDTQRADMQKASLMKLSAPEKVENLLNSPEVRWELPSELREVSGIAFLQRDLLACVQDEEGAIFLYDLNQRAIARKINFAGPGDYEGLSVVNNTAYVLRSDGALYEVANFLTKQPKTILHESVLAATQNTEGLGYDAESNRLLIACKGFDKSLGDNKGIYAFRLSDKKMVPVPVIKVPLAQERLGRAGKKTKNRYSLLQPSSLEINPATGDLYLLDAANHRLLVLNRQGQVQKSLSLDKGQLRQPEGMTFGDAGELYIASEGAKKGKAVVLKFSERL</sequence>
<evidence type="ECO:0000256" key="3">
    <source>
        <dbReference type="ARBA" id="ARBA00022475"/>
    </source>
</evidence>
<name>A0ABW5IN00_9BACT</name>